<keyword evidence="3" id="KW-1185">Reference proteome</keyword>
<protein>
    <submittedName>
        <fullName evidence="2">Uncharacterized protein</fullName>
    </submittedName>
</protein>
<feature type="region of interest" description="Disordered" evidence="1">
    <location>
        <begin position="45"/>
        <end position="81"/>
    </location>
</feature>
<evidence type="ECO:0000313" key="2">
    <source>
        <dbReference type="EMBL" id="KAB2576034.1"/>
    </source>
</evidence>
<proteinExistence type="predicted"/>
<name>A0A5N5DGE1_9PEZI</name>
<accession>A0A5N5DGE1</accession>
<dbReference type="OrthoDB" id="3914350at2759"/>
<evidence type="ECO:0000256" key="1">
    <source>
        <dbReference type="SAM" id="MobiDB-lite"/>
    </source>
</evidence>
<comment type="caution">
    <text evidence="2">The sequence shown here is derived from an EMBL/GenBank/DDBJ whole genome shotgun (WGS) entry which is preliminary data.</text>
</comment>
<dbReference type="AlphaFoldDB" id="A0A5N5DGE1"/>
<dbReference type="Proteomes" id="UP000325902">
    <property type="component" value="Unassembled WGS sequence"/>
</dbReference>
<evidence type="ECO:0000313" key="3">
    <source>
        <dbReference type="Proteomes" id="UP000325902"/>
    </source>
</evidence>
<organism evidence="2 3">
    <name type="scientific">Lasiodiplodia theobromae</name>
    <dbReference type="NCBI Taxonomy" id="45133"/>
    <lineage>
        <taxon>Eukaryota</taxon>
        <taxon>Fungi</taxon>
        <taxon>Dikarya</taxon>
        <taxon>Ascomycota</taxon>
        <taxon>Pezizomycotina</taxon>
        <taxon>Dothideomycetes</taxon>
        <taxon>Dothideomycetes incertae sedis</taxon>
        <taxon>Botryosphaeriales</taxon>
        <taxon>Botryosphaeriaceae</taxon>
        <taxon>Lasiodiplodia</taxon>
    </lineage>
</organism>
<gene>
    <name evidence="2" type="ORF">DBV05_g5327</name>
</gene>
<sequence>MEHQNEQSSSQPWALTDSLRDALDTRVQSFLETLDSSKTMNAWGVTPRRDSIVSESAESSAAAEERAKTDPEATSTDLTLDADHSLDAQIILAETIIPRSAEKAEVEQKEQRKVHSCTVDGACLRDLWLRGLVTAAGAALLLLV</sequence>
<reference evidence="2 3" key="1">
    <citation type="journal article" date="2019" name="Sci. Rep.">
        <title>A multi-omics analysis of the grapevine pathogen Lasiodiplodia theobromae reveals that temperature affects the expression of virulence- and pathogenicity-related genes.</title>
        <authorList>
            <person name="Felix C."/>
            <person name="Meneses R."/>
            <person name="Goncalves M.F.M."/>
            <person name="Tilleman L."/>
            <person name="Duarte A.S."/>
            <person name="Jorrin-Novo J.V."/>
            <person name="Van de Peer Y."/>
            <person name="Deforce D."/>
            <person name="Van Nieuwerburgh F."/>
            <person name="Esteves A.C."/>
            <person name="Alves A."/>
        </authorList>
    </citation>
    <scope>NUCLEOTIDE SEQUENCE [LARGE SCALE GENOMIC DNA]</scope>
    <source>
        <strain evidence="2 3">LA-SOL3</strain>
    </source>
</reference>
<dbReference type="EMBL" id="VCHE01000027">
    <property type="protein sequence ID" value="KAB2576034.1"/>
    <property type="molecule type" value="Genomic_DNA"/>
</dbReference>